<keyword evidence="6" id="KW-0482">Metalloprotease</keyword>
<evidence type="ECO:0000313" key="7">
    <source>
        <dbReference type="EMBL" id="CAD9085179.1"/>
    </source>
</evidence>
<evidence type="ECO:0000256" key="4">
    <source>
        <dbReference type="ARBA" id="ARBA00022801"/>
    </source>
</evidence>
<dbReference type="EMBL" id="HBGD01010278">
    <property type="protein sequence ID" value="CAD9085179.1"/>
    <property type="molecule type" value="Transcribed_RNA"/>
</dbReference>
<name>A0A7S1KTA9_9EUKA</name>
<reference evidence="7" key="1">
    <citation type="submission" date="2021-01" db="EMBL/GenBank/DDBJ databases">
        <authorList>
            <person name="Corre E."/>
            <person name="Pelletier E."/>
            <person name="Niang G."/>
            <person name="Scheremetjew M."/>
            <person name="Finn R."/>
            <person name="Kale V."/>
            <person name="Holt S."/>
            <person name="Cochrane G."/>
            <person name="Meng A."/>
            <person name="Brown T."/>
            <person name="Cohen L."/>
        </authorList>
    </citation>
    <scope>NUCLEOTIDE SEQUENCE</scope>
    <source>
        <strain evidence="7">WS</strain>
    </source>
</reference>
<evidence type="ECO:0000256" key="1">
    <source>
        <dbReference type="ARBA" id="ARBA00001947"/>
    </source>
</evidence>
<keyword evidence="3" id="KW-0479">Metal-binding</keyword>
<dbReference type="CDD" id="cd11375">
    <property type="entry name" value="Peptidase_M54"/>
    <property type="match status" value="1"/>
</dbReference>
<keyword evidence="5" id="KW-0862">Zinc</keyword>
<organism evidence="7">
    <name type="scientific">Percolomonas cosmopolitus</name>
    <dbReference type="NCBI Taxonomy" id="63605"/>
    <lineage>
        <taxon>Eukaryota</taxon>
        <taxon>Discoba</taxon>
        <taxon>Heterolobosea</taxon>
        <taxon>Tetramitia</taxon>
        <taxon>Eutetramitia</taxon>
        <taxon>Percolomonadidae</taxon>
        <taxon>Percolomonas</taxon>
    </lineage>
</organism>
<sequence length="463" mass="53008">MSSSTLSLYFSKCIPKHISAPLQHCLAITKNQTMPVVGLPPFLKVASTLEDASILLIRYDDDDSHGELLKSSQLGIRILPLQFFQWVCAQKMDCEAARVDNIRCIAEMLVDQEIFRRWAMWGDAMSGGGCIERNATSEGCSFHSLLESSHLFGEILESARELEEIPHTVPDFIAQEDRLVPKDEKRTVYILFLEREKTDARRKSSTATRRIPKEEIVQFMEAFFYGLQVKWHPEAEEFHLAEQREHKNNQHGVVHKSHGIFYPIDMRQDKIKCRDVDSGKWRAHRATRLQVMDLISVFEEHVPNDAFALLVVTPEDIYETESASDSTTGRATGDGVAVISTYRFNPLQNASIDLRHLQTEAEISRITVREFLKTLAHECCHIFGLDHCTFHRCLMNACLVENLDANSFHLCPIDLRKLHVSIGFDVRTRYEVLKTFFSDMGMSKEMKFVESLLKVIEIGNEID</sequence>
<dbReference type="GO" id="GO:0006508">
    <property type="term" value="P:proteolysis"/>
    <property type="evidence" value="ECO:0007669"/>
    <property type="project" value="UniProtKB-KW"/>
</dbReference>
<dbReference type="PANTHER" id="PTHR15910:SF1">
    <property type="entry name" value="ARCHAEMETZINCIN-2"/>
    <property type="match status" value="1"/>
</dbReference>
<dbReference type="SUPFAM" id="SSF55486">
    <property type="entry name" value="Metalloproteases ('zincins'), catalytic domain"/>
    <property type="match status" value="1"/>
</dbReference>
<keyword evidence="4" id="KW-0378">Hydrolase</keyword>
<gene>
    <name evidence="7" type="ORF">PCOS0759_LOCUS8433</name>
</gene>
<keyword evidence="2" id="KW-0645">Protease</keyword>
<accession>A0A7S1KTA9</accession>
<evidence type="ECO:0000256" key="5">
    <source>
        <dbReference type="ARBA" id="ARBA00022833"/>
    </source>
</evidence>
<evidence type="ECO:0000256" key="6">
    <source>
        <dbReference type="ARBA" id="ARBA00023049"/>
    </source>
</evidence>
<evidence type="ECO:0000256" key="3">
    <source>
        <dbReference type="ARBA" id="ARBA00022723"/>
    </source>
</evidence>
<dbReference type="PANTHER" id="PTHR15910">
    <property type="entry name" value="ARCHAEMETZINCIN"/>
    <property type="match status" value="1"/>
</dbReference>
<protein>
    <submittedName>
        <fullName evidence="7">Uncharacterized protein</fullName>
    </submittedName>
</protein>
<comment type="cofactor">
    <cofactor evidence="1">
        <name>Zn(2+)</name>
        <dbReference type="ChEBI" id="CHEBI:29105"/>
    </cofactor>
</comment>
<dbReference type="InterPro" id="IPR024079">
    <property type="entry name" value="MetalloPept_cat_dom_sf"/>
</dbReference>
<proteinExistence type="predicted"/>
<dbReference type="AlphaFoldDB" id="A0A7S1KTA9"/>
<dbReference type="GO" id="GO:0046872">
    <property type="term" value="F:metal ion binding"/>
    <property type="evidence" value="ECO:0007669"/>
    <property type="project" value="UniProtKB-KW"/>
</dbReference>
<evidence type="ECO:0000256" key="2">
    <source>
        <dbReference type="ARBA" id="ARBA00022670"/>
    </source>
</evidence>
<dbReference type="Gene3D" id="3.40.390.10">
    <property type="entry name" value="Collagenase (Catalytic Domain)"/>
    <property type="match status" value="1"/>
</dbReference>
<dbReference type="GO" id="GO:0008237">
    <property type="term" value="F:metallopeptidase activity"/>
    <property type="evidence" value="ECO:0007669"/>
    <property type="project" value="UniProtKB-KW"/>
</dbReference>
<dbReference type="InterPro" id="IPR012962">
    <property type="entry name" value="Pept_M54_archaemetzincn"/>
</dbReference>